<feature type="region of interest" description="Disordered" evidence="1">
    <location>
        <begin position="724"/>
        <end position="767"/>
    </location>
</feature>
<dbReference type="OrthoDB" id="2504266at2759"/>
<feature type="compositionally biased region" description="Basic and acidic residues" evidence="1">
    <location>
        <begin position="127"/>
        <end position="151"/>
    </location>
</feature>
<feature type="compositionally biased region" description="Pro residues" evidence="1">
    <location>
        <begin position="790"/>
        <end position="805"/>
    </location>
</feature>
<feature type="compositionally biased region" description="Basic and acidic residues" evidence="1">
    <location>
        <begin position="394"/>
        <end position="404"/>
    </location>
</feature>
<dbReference type="EMBL" id="ML996128">
    <property type="protein sequence ID" value="KAF2736162.1"/>
    <property type="molecule type" value="Genomic_DNA"/>
</dbReference>
<accession>A0A9P4R3L0</accession>
<reference evidence="2" key="1">
    <citation type="journal article" date="2020" name="Stud. Mycol.">
        <title>101 Dothideomycetes genomes: a test case for predicting lifestyles and emergence of pathogens.</title>
        <authorList>
            <person name="Haridas S."/>
            <person name="Albert R."/>
            <person name="Binder M."/>
            <person name="Bloem J."/>
            <person name="Labutti K."/>
            <person name="Salamov A."/>
            <person name="Andreopoulos B."/>
            <person name="Baker S."/>
            <person name="Barry K."/>
            <person name="Bills G."/>
            <person name="Bluhm B."/>
            <person name="Cannon C."/>
            <person name="Castanera R."/>
            <person name="Culley D."/>
            <person name="Daum C."/>
            <person name="Ezra D."/>
            <person name="Gonzalez J."/>
            <person name="Henrissat B."/>
            <person name="Kuo A."/>
            <person name="Liang C."/>
            <person name="Lipzen A."/>
            <person name="Lutzoni F."/>
            <person name="Magnuson J."/>
            <person name="Mondo S."/>
            <person name="Nolan M."/>
            <person name="Ohm R."/>
            <person name="Pangilinan J."/>
            <person name="Park H.-J."/>
            <person name="Ramirez L."/>
            <person name="Alfaro M."/>
            <person name="Sun H."/>
            <person name="Tritt A."/>
            <person name="Yoshinaga Y."/>
            <person name="Zwiers L.-H."/>
            <person name="Turgeon B."/>
            <person name="Goodwin S."/>
            <person name="Spatafora J."/>
            <person name="Crous P."/>
            <person name="Grigoriev I."/>
        </authorList>
    </citation>
    <scope>NUCLEOTIDE SEQUENCE</scope>
    <source>
        <strain evidence="2">CBS 125425</strain>
    </source>
</reference>
<evidence type="ECO:0000256" key="1">
    <source>
        <dbReference type="SAM" id="MobiDB-lite"/>
    </source>
</evidence>
<feature type="compositionally biased region" description="Polar residues" evidence="1">
    <location>
        <begin position="7"/>
        <end position="19"/>
    </location>
</feature>
<dbReference type="AlphaFoldDB" id="A0A9P4R3L0"/>
<gene>
    <name evidence="2" type="ORF">EJ04DRAFT_175728</name>
</gene>
<name>A0A9P4R3L0_9PLEO</name>
<dbReference type="InterPro" id="IPR046784">
    <property type="entry name" value="Eap1"/>
</dbReference>
<feature type="compositionally biased region" description="Gly residues" evidence="1">
    <location>
        <begin position="733"/>
        <end position="754"/>
    </location>
</feature>
<feature type="region of interest" description="Disordered" evidence="1">
    <location>
        <begin position="1"/>
        <end position="334"/>
    </location>
</feature>
<protein>
    <submittedName>
        <fullName evidence="2">Uncharacterized protein</fullName>
    </submittedName>
</protein>
<dbReference type="Proteomes" id="UP000799444">
    <property type="component" value="Unassembled WGS sequence"/>
</dbReference>
<feature type="compositionally biased region" description="Basic and acidic residues" evidence="1">
    <location>
        <begin position="271"/>
        <end position="303"/>
    </location>
</feature>
<feature type="compositionally biased region" description="Basic and acidic residues" evidence="1">
    <location>
        <begin position="241"/>
        <end position="260"/>
    </location>
</feature>
<feature type="region of interest" description="Disordered" evidence="1">
    <location>
        <begin position="497"/>
        <end position="536"/>
    </location>
</feature>
<feature type="compositionally biased region" description="Basic and acidic residues" evidence="1">
    <location>
        <begin position="176"/>
        <end position="232"/>
    </location>
</feature>
<evidence type="ECO:0000313" key="2">
    <source>
        <dbReference type="EMBL" id="KAF2736162.1"/>
    </source>
</evidence>
<feature type="compositionally biased region" description="Polar residues" evidence="1">
    <location>
        <begin position="567"/>
        <end position="576"/>
    </location>
</feature>
<feature type="region of interest" description="Disordered" evidence="1">
    <location>
        <begin position="790"/>
        <end position="845"/>
    </location>
</feature>
<dbReference type="Pfam" id="PF20566">
    <property type="entry name" value="Eap1"/>
    <property type="match status" value="1"/>
</dbReference>
<sequence length="845" mass="92992">MGGQRYTVEQLQHLKNSPLVQKPDGLPSIEQWMDVPSDQNNNANNRQQSRTQPRALREGEAAAGGENRAERGPLINPMGSFGRRASTHPDDTVLGPPKLSFTSASRTTKAAELSEKRTTNTIDADQLGDRFAARGDRWARDREGDRNRDKPGFPNGRRAGREDGEGWTNVKGRKSLGQDDFDRFGRNGDKDKHAKDVDADHTDAPARRAGRDKFDRWARREEGDAKEGEGNKFGRAGQGGWRDREREKDRDWTRSNGRVEEDPEWMSGGADTEKKQAKTQEDFQRWKDAMKAKEAPTEEKPEPLLEFPSPTEPPQAPSFFAPAPPSKLTTPLGMGGENFLFGNWGKEKITEPAAAEAVPKAKQKQKSKFANMFTKAEEPAIPTQSLLTPASPGLEHDAAKEEDKEGFQRILQMLGGTTISGMPVAQPGIPAAANGVRPGGISLEQLMNPRHDELPEVQQPPQHVPRAMEQRNLLENIIAPRPSGPVSRAPQARFNTMSPERSVFDQFGLPRPDSNRPGDDFPIQHPPSRGSSAQDPNLQALLNNRAREESARDREVKQRERDFLLTLMQQPTRNTPPQLPGQHLSRPGPENQSLPPFFEHHAQRPQGQSKGRVGPPNFLEESRVMAEGEIIRREAERRDAQLREAALREQLALQQQQQQQEAMRKNPRMPMGNFPDDPMMASLQRRNTAGEIPRQMTNMGIPSQPIPDMPFMRGNPGLPPTPQDRNIAPPPGFGAGGGGPGGGRFPPGFGGPGMGPSLSAANTPLGAPPGIPPRGMGAMYQGLGPNMPPQGPPQGYFPPGPPGYPPMGMRGGEDPRMMMGRPDFEQFDGPAGPNHRQAGRPPNMY</sequence>
<evidence type="ECO:0000313" key="3">
    <source>
        <dbReference type="Proteomes" id="UP000799444"/>
    </source>
</evidence>
<organism evidence="2 3">
    <name type="scientific">Polyplosphaeria fusca</name>
    <dbReference type="NCBI Taxonomy" id="682080"/>
    <lineage>
        <taxon>Eukaryota</taxon>
        <taxon>Fungi</taxon>
        <taxon>Dikarya</taxon>
        <taxon>Ascomycota</taxon>
        <taxon>Pezizomycotina</taxon>
        <taxon>Dothideomycetes</taxon>
        <taxon>Pleosporomycetidae</taxon>
        <taxon>Pleosporales</taxon>
        <taxon>Tetraplosphaeriaceae</taxon>
        <taxon>Polyplosphaeria</taxon>
    </lineage>
</organism>
<proteinExistence type="predicted"/>
<comment type="caution">
    <text evidence="2">The sequence shown here is derived from an EMBL/GenBank/DDBJ whole genome shotgun (WGS) entry which is preliminary data.</text>
</comment>
<feature type="compositionally biased region" description="Low complexity" evidence="1">
    <location>
        <begin position="39"/>
        <end position="48"/>
    </location>
</feature>
<feature type="region of interest" description="Disordered" evidence="1">
    <location>
        <begin position="567"/>
        <end position="617"/>
    </location>
</feature>
<feature type="region of interest" description="Disordered" evidence="1">
    <location>
        <begin position="380"/>
        <end position="404"/>
    </location>
</feature>
<keyword evidence="3" id="KW-1185">Reference proteome</keyword>